<feature type="domain" description="GIY-YIG" evidence="11">
    <location>
        <begin position="32"/>
        <end position="117"/>
    </location>
</feature>
<evidence type="ECO:0000256" key="5">
    <source>
        <dbReference type="ARBA" id="ARBA00022801"/>
    </source>
</evidence>
<evidence type="ECO:0000256" key="2">
    <source>
        <dbReference type="ARBA" id="ARBA00022759"/>
    </source>
</evidence>
<dbReference type="Proteomes" id="UP001610446">
    <property type="component" value="Unassembled WGS sequence"/>
</dbReference>
<evidence type="ECO:0000313" key="12">
    <source>
        <dbReference type="EMBL" id="KAL2846101.1"/>
    </source>
</evidence>
<comment type="similarity">
    <text evidence="9">Belongs to the SLX1 family.</text>
</comment>
<evidence type="ECO:0000256" key="10">
    <source>
        <dbReference type="SAM" id="MobiDB-lite"/>
    </source>
</evidence>
<comment type="subunit">
    <text evidence="9">Forms a heterodimer with SLX4.</text>
</comment>
<dbReference type="Pfam" id="PF01541">
    <property type="entry name" value="GIY-YIG"/>
    <property type="match status" value="1"/>
</dbReference>
<dbReference type="CDD" id="cd10455">
    <property type="entry name" value="GIY-YIG_SLX1"/>
    <property type="match status" value="1"/>
</dbReference>
<comment type="function">
    <text evidence="9">Catalytic subunit of the SLX1-SLX4 structure-specific endonuclease that resolves DNA secondary structures generated during DNA repair and recombination. Has endonuclease activity towards branched DNA substrates, introducing single-strand cuts in duplex DNA close to junctions with ss-DNA.</text>
</comment>
<keyword evidence="3 9" id="KW-0227">DNA damage</keyword>
<dbReference type="InterPro" id="IPR027520">
    <property type="entry name" value="Slx1"/>
</dbReference>
<gene>
    <name evidence="12" type="ORF">BJY01DRAFT_176325</name>
</gene>
<dbReference type="InterPro" id="IPR048749">
    <property type="entry name" value="SLX1_C"/>
</dbReference>
<feature type="compositionally biased region" description="Basic and acidic residues" evidence="10">
    <location>
        <begin position="152"/>
        <end position="163"/>
    </location>
</feature>
<evidence type="ECO:0000256" key="3">
    <source>
        <dbReference type="ARBA" id="ARBA00022763"/>
    </source>
</evidence>
<keyword evidence="4 9" id="KW-0863">Zinc-finger</keyword>
<feature type="region of interest" description="Disordered" evidence="10">
    <location>
        <begin position="115"/>
        <end position="175"/>
    </location>
</feature>
<organism evidence="12 13">
    <name type="scientific">Aspergillus pseudoustus</name>
    <dbReference type="NCBI Taxonomy" id="1810923"/>
    <lineage>
        <taxon>Eukaryota</taxon>
        <taxon>Fungi</taxon>
        <taxon>Dikarya</taxon>
        <taxon>Ascomycota</taxon>
        <taxon>Pezizomycotina</taxon>
        <taxon>Eurotiomycetes</taxon>
        <taxon>Eurotiomycetidae</taxon>
        <taxon>Eurotiales</taxon>
        <taxon>Aspergillaceae</taxon>
        <taxon>Aspergillus</taxon>
        <taxon>Aspergillus subgen. Nidulantes</taxon>
    </lineage>
</organism>
<comment type="caution">
    <text evidence="12">The sequence shown here is derived from an EMBL/GenBank/DDBJ whole genome shotgun (WGS) entry which is preliminary data.</text>
</comment>
<dbReference type="InterPro" id="IPR050381">
    <property type="entry name" value="SLX1_endonuclease"/>
</dbReference>
<dbReference type="Gene3D" id="3.40.1440.10">
    <property type="entry name" value="GIY-YIG endonuclease"/>
    <property type="match status" value="1"/>
</dbReference>
<dbReference type="InterPro" id="IPR000305">
    <property type="entry name" value="GIY-YIG_endonuc"/>
</dbReference>
<keyword evidence="1 9" id="KW-0540">Nuclease</keyword>
<protein>
    <recommendedName>
        <fullName evidence="11">GIY-YIG domain-containing protein</fullName>
    </recommendedName>
</protein>
<evidence type="ECO:0000259" key="11">
    <source>
        <dbReference type="PROSITE" id="PS50164"/>
    </source>
</evidence>
<evidence type="ECO:0000256" key="1">
    <source>
        <dbReference type="ARBA" id="ARBA00022722"/>
    </source>
</evidence>
<proteinExistence type="inferred from homology"/>
<name>A0ABR4K216_9EURO</name>
<dbReference type="HAMAP" id="MF_03100">
    <property type="entry name" value="Endonuc_su_Slx1"/>
    <property type="match status" value="1"/>
</dbReference>
<keyword evidence="6 9" id="KW-0233">DNA recombination</keyword>
<dbReference type="InterPro" id="IPR013083">
    <property type="entry name" value="Znf_RING/FYVE/PHD"/>
</dbReference>
<feature type="compositionally biased region" description="Basic residues" evidence="10">
    <location>
        <begin position="139"/>
        <end position="151"/>
    </location>
</feature>
<comment type="cofactor">
    <cofactor evidence="9">
        <name>a divalent metal cation</name>
        <dbReference type="ChEBI" id="CHEBI:60240"/>
    </cofactor>
</comment>
<dbReference type="PROSITE" id="PS50164">
    <property type="entry name" value="GIY_YIG"/>
    <property type="match status" value="1"/>
</dbReference>
<sequence>MPRKSKRAVATKGGSDELDPKVLDDRPKIIPAFYCCYLLRSTGTGCKTQAWYVGSTPDPARRLSQHNGLSAGGARKTANDDRRPWEMVMFVEGFMSRIAALQFEWAWQHPAATRHIVPDEEDDEEKEEAQEGSEDTKKVTKNVKPKTSKKSKAQENETEGTEKPKKKRKPPARRTRMSLKAHLEDLHLLLRSNYFGKWPLTLRFFATDVAQAWKLWCDRVDGTIPTYIKIILDGNCVDLTAHSEGTVKFGSVTNIKPDYTHMQGYLEKVASLLDDIEASQCKICASAFQTEDLVVVCPQMDCNCTTHLMCLRLSSATDDSDSLVPITVKCPACSQTVQWQLMMRELSIRTREKEMLHTMQKRSERKGRSSPKKKTGAAPAPGEPKTAIVAASEAHDSDTDSLDDYWDKVLDSGSQIDPNDTPQLDPKASRMEIIIEDSDFDDAIFLD</sequence>
<dbReference type="SMART" id="SM00465">
    <property type="entry name" value="GIYc"/>
    <property type="match status" value="1"/>
</dbReference>
<feature type="compositionally biased region" description="Basic residues" evidence="10">
    <location>
        <begin position="164"/>
        <end position="175"/>
    </location>
</feature>
<feature type="compositionally biased region" description="Polar residues" evidence="10">
    <location>
        <begin position="412"/>
        <end position="422"/>
    </location>
</feature>
<feature type="region of interest" description="Disordered" evidence="10">
    <location>
        <begin position="355"/>
        <end position="430"/>
    </location>
</feature>
<evidence type="ECO:0000256" key="7">
    <source>
        <dbReference type="ARBA" id="ARBA00023204"/>
    </source>
</evidence>
<keyword evidence="13" id="KW-1185">Reference proteome</keyword>
<keyword evidence="5 9" id="KW-0378">Hydrolase</keyword>
<accession>A0ABR4K216</accession>
<keyword evidence="9" id="KW-0862">Zinc</keyword>
<evidence type="ECO:0000256" key="6">
    <source>
        <dbReference type="ARBA" id="ARBA00023172"/>
    </source>
</evidence>
<comment type="subcellular location">
    <subcellularLocation>
        <location evidence="9">Nucleus</location>
    </subcellularLocation>
</comment>
<reference evidence="12 13" key="1">
    <citation type="submission" date="2024-07" db="EMBL/GenBank/DDBJ databases">
        <title>Section-level genome sequencing and comparative genomics of Aspergillus sections Usti and Cavernicolus.</title>
        <authorList>
            <consortium name="Lawrence Berkeley National Laboratory"/>
            <person name="Nybo J.L."/>
            <person name="Vesth T.C."/>
            <person name="Theobald S."/>
            <person name="Frisvad J.C."/>
            <person name="Larsen T.O."/>
            <person name="Kjaerboelling I."/>
            <person name="Rothschild-Mancinelli K."/>
            <person name="Lyhne E.K."/>
            <person name="Kogle M.E."/>
            <person name="Barry K."/>
            <person name="Clum A."/>
            <person name="Na H."/>
            <person name="Ledsgaard L."/>
            <person name="Lin J."/>
            <person name="Lipzen A."/>
            <person name="Kuo A."/>
            <person name="Riley R."/>
            <person name="Mondo S."/>
            <person name="Labutti K."/>
            <person name="Haridas S."/>
            <person name="Pangalinan J."/>
            <person name="Salamov A.A."/>
            <person name="Simmons B.A."/>
            <person name="Magnuson J.K."/>
            <person name="Chen J."/>
            <person name="Drula E."/>
            <person name="Henrissat B."/>
            <person name="Wiebenga A."/>
            <person name="Lubbers R.J."/>
            <person name="Gomes A.C."/>
            <person name="Makela M.R."/>
            <person name="Stajich J."/>
            <person name="Grigoriev I.V."/>
            <person name="Mortensen U.H."/>
            <person name="De Vries R.P."/>
            <person name="Baker S.E."/>
            <person name="Andersen M.R."/>
        </authorList>
    </citation>
    <scope>NUCLEOTIDE SEQUENCE [LARGE SCALE GENOMIC DNA]</scope>
    <source>
        <strain evidence="12 13">CBS 123904</strain>
    </source>
</reference>
<keyword evidence="9" id="KW-0479">Metal-binding</keyword>
<evidence type="ECO:0000313" key="13">
    <source>
        <dbReference type="Proteomes" id="UP001610446"/>
    </source>
</evidence>
<keyword evidence="2 9" id="KW-0255">Endonuclease</keyword>
<keyword evidence="7 9" id="KW-0234">DNA repair</keyword>
<dbReference type="Pfam" id="PF21202">
    <property type="entry name" value="SLX1_C"/>
    <property type="match status" value="1"/>
</dbReference>
<dbReference type="Gene3D" id="3.30.40.10">
    <property type="entry name" value="Zinc/RING finger domain, C3HC4 (zinc finger)"/>
    <property type="match status" value="1"/>
</dbReference>
<dbReference type="EMBL" id="JBFXLU010000066">
    <property type="protein sequence ID" value="KAL2846101.1"/>
    <property type="molecule type" value="Genomic_DNA"/>
</dbReference>
<evidence type="ECO:0000256" key="4">
    <source>
        <dbReference type="ARBA" id="ARBA00022771"/>
    </source>
</evidence>
<dbReference type="PANTHER" id="PTHR20208:SF10">
    <property type="entry name" value="STRUCTURE-SPECIFIC ENDONUCLEASE SUBUNIT SLX1"/>
    <property type="match status" value="1"/>
</dbReference>
<keyword evidence="8 9" id="KW-0539">Nucleus</keyword>
<evidence type="ECO:0000256" key="9">
    <source>
        <dbReference type="HAMAP-Rule" id="MF_03100"/>
    </source>
</evidence>
<feature type="compositionally biased region" description="Acidic residues" evidence="10">
    <location>
        <begin position="119"/>
        <end position="133"/>
    </location>
</feature>
<dbReference type="InterPro" id="IPR035901">
    <property type="entry name" value="GIY-YIG_endonuc_sf"/>
</dbReference>
<dbReference type="PANTHER" id="PTHR20208">
    <property type="entry name" value="STRUCTURE-SPECIFIC ENDONUCLEASE SUBUNIT SLX1"/>
    <property type="match status" value="1"/>
</dbReference>
<feature type="zinc finger region" description="SLX1-type" evidence="9">
    <location>
        <begin position="281"/>
        <end position="333"/>
    </location>
</feature>
<feature type="compositionally biased region" description="Basic residues" evidence="10">
    <location>
        <begin position="359"/>
        <end position="375"/>
    </location>
</feature>
<evidence type="ECO:0000256" key="8">
    <source>
        <dbReference type="ARBA" id="ARBA00023242"/>
    </source>
</evidence>